<proteinExistence type="predicted"/>
<dbReference type="EMBL" id="CM012448">
    <property type="protein sequence ID" value="RVE65497.1"/>
    <property type="molecule type" value="Genomic_DNA"/>
</dbReference>
<dbReference type="Proteomes" id="UP000283210">
    <property type="component" value="Chromosome 12"/>
</dbReference>
<reference evidence="1 2" key="2">
    <citation type="submission" date="2019-01" db="EMBL/GenBank/DDBJ databases">
        <title>A chromosome length genome reference of the Java medaka (oryzias javanicus).</title>
        <authorList>
            <person name="Herpin A."/>
            <person name="Takehana Y."/>
            <person name="Naruse K."/>
            <person name="Ansai S."/>
            <person name="Kawaguchi M."/>
        </authorList>
    </citation>
    <scope>NUCLEOTIDE SEQUENCE [LARGE SCALE GENOMIC DNA]</scope>
    <source>
        <strain evidence="1">RS831</strain>
        <tissue evidence="1">Whole body</tissue>
    </source>
</reference>
<gene>
    <name evidence="1" type="ORF">OJAV_G00117110</name>
</gene>
<keyword evidence="2" id="KW-1185">Reference proteome</keyword>
<accession>A0A437CSA5</accession>
<evidence type="ECO:0000313" key="2">
    <source>
        <dbReference type="Proteomes" id="UP000283210"/>
    </source>
</evidence>
<evidence type="ECO:0000313" key="1">
    <source>
        <dbReference type="EMBL" id="RVE65497.1"/>
    </source>
</evidence>
<protein>
    <submittedName>
        <fullName evidence="1">Uncharacterized protein</fullName>
    </submittedName>
</protein>
<reference evidence="1 2" key="1">
    <citation type="submission" date="2018-11" db="EMBL/GenBank/DDBJ databases">
        <authorList>
            <person name="Lopez-Roques C."/>
            <person name="Donnadieu C."/>
            <person name="Bouchez O."/>
            <person name="Klopp C."/>
            <person name="Cabau C."/>
            <person name="Zahm M."/>
        </authorList>
    </citation>
    <scope>NUCLEOTIDE SEQUENCE [LARGE SCALE GENOMIC DNA]</scope>
    <source>
        <strain evidence="1">RS831</strain>
        <tissue evidence="1">Whole body</tissue>
    </source>
</reference>
<sequence length="140" mass="14611">MRGEKVDSYLPEQSCSACFIRPTAQSGVVFRRPLRTISGGNGISAAGKQADCVVLDQAVKRGVAAVTRQVNPLCSLSGVFPSTQRLSSRAAADSPPPDVLTAKLRVSAELRVEQAAVPVRLTAVRSPDGGVKPPSSSKVP</sequence>
<name>A0A437CSA5_ORYJA</name>
<organism evidence="1 2">
    <name type="scientific">Oryzias javanicus</name>
    <name type="common">Javanese ricefish</name>
    <name type="synonym">Aplocheilus javanicus</name>
    <dbReference type="NCBI Taxonomy" id="123683"/>
    <lineage>
        <taxon>Eukaryota</taxon>
        <taxon>Metazoa</taxon>
        <taxon>Chordata</taxon>
        <taxon>Craniata</taxon>
        <taxon>Vertebrata</taxon>
        <taxon>Euteleostomi</taxon>
        <taxon>Actinopterygii</taxon>
        <taxon>Neopterygii</taxon>
        <taxon>Teleostei</taxon>
        <taxon>Neoteleostei</taxon>
        <taxon>Acanthomorphata</taxon>
        <taxon>Ovalentaria</taxon>
        <taxon>Atherinomorphae</taxon>
        <taxon>Beloniformes</taxon>
        <taxon>Adrianichthyidae</taxon>
        <taxon>Oryziinae</taxon>
        <taxon>Oryzias</taxon>
    </lineage>
</organism>
<dbReference type="AlphaFoldDB" id="A0A437CSA5"/>